<sequence length="77" mass="7759">MSESVAPAARYAAVTPSDATIVGARCLYIGVTGNVAVQADAVSSAVTFTNVPVGFMPVSAYKVMATNTTATGIVALY</sequence>
<protein>
    <recommendedName>
        <fullName evidence="3">DUF2190 family protein</fullName>
    </recommendedName>
</protein>
<evidence type="ECO:0000313" key="1">
    <source>
        <dbReference type="EMBL" id="QND42971.1"/>
    </source>
</evidence>
<organism evidence="1 2">
    <name type="scientific">Rhizobium leguminosarum bv. viciae</name>
    <dbReference type="NCBI Taxonomy" id="387"/>
    <lineage>
        <taxon>Bacteria</taxon>
        <taxon>Pseudomonadati</taxon>
        <taxon>Pseudomonadota</taxon>
        <taxon>Alphaproteobacteria</taxon>
        <taxon>Hyphomicrobiales</taxon>
        <taxon>Rhizobiaceae</taxon>
        <taxon>Rhizobium/Agrobacterium group</taxon>
        <taxon>Rhizobium</taxon>
    </lineage>
</organism>
<accession>A0A7G6RL39</accession>
<name>A0A7G6RL39_RHILV</name>
<reference evidence="2" key="1">
    <citation type="journal article" date="2020" name="Mol. Plant Microbe">
        <title>Rhizobial microsymbionts of the narrowly endemic Oxytropis species growing in Kamchatka are characterized by significant genetic diversity and possess a set of genes that are associated with T3SS and T6SS secretion systems and can affect the development of symbiosis.</title>
        <authorList>
            <person name="Safronova V."/>
            <person name="Guro P."/>
            <person name="Sazanova A."/>
            <person name="Kuznetsova I."/>
            <person name="Belimov A."/>
            <person name="Yakubov V."/>
            <person name="Chirak E."/>
            <person name="Afonin A."/>
            <person name="Gogolev Y."/>
            <person name="Andronov E."/>
            <person name="Tikhonovich I."/>
        </authorList>
    </citation>
    <scope>NUCLEOTIDE SEQUENCE [LARGE SCALE GENOMIC DNA]</scope>
    <source>
        <strain evidence="2">RCAM0610</strain>
    </source>
</reference>
<dbReference type="EMBL" id="CP050549">
    <property type="protein sequence ID" value="QND42971.1"/>
    <property type="molecule type" value="Genomic_DNA"/>
</dbReference>
<dbReference type="Proteomes" id="UP000515518">
    <property type="component" value="Chromosome"/>
</dbReference>
<gene>
    <name evidence="1" type="ORF">HB770_20920</name>
</gene>
<dbReference type="AlphaFoldDB" id="A0A7G6RL39"/>
<evidence type="ECO:0000313" key="2">
    <source>
        <dbReference type="Proteomes" id="UP000515518"/>
    </source>
</evidence>
<proteinExistence type="predicted"/>
<evidence type="ECO:0008006" key="3">
    <source>
        <dbReference type="Google" id="ProtNLM"/>
    </source>
</evidence>